<evidence type="ECO:0008006" key="4">
    <source>
        <dbReference type="Google" id="ProtNLM"/>
    </source>
</evidence>
<feature type="transmembrane region" description="Helical" evidence="1">
    <location>
        <begin position="241"/>
        <end position="260"/>
    </location>
</feature>
<evidence type="ECO:0000256" key="1">
    <source>
        <dbReference type="SAM" id="Phobius"/>
    </source>
</evidence>
<organism evidence="2 3">
    <name type="scientific">Paenibacillus allorhizoplanae</name>
    <dbReference type="NCBI Taxonomy" id="2905648"/>
    <lineage>
        <taxon>Bacteria</taxon>
        <taxon>Bacillati</taxon>
        <taxon>Bacillota</taxon>
        <taxon>Bacilli</taxon>
        <taxon>Bacillales</taxon>
        <taxon>Paenibacillaceae</taxon>
        <taxon>Paenibacillus</taxon>
    </lineage>
</organism>
<feature type="transmembrane region" description="Helical" evidence="1">
    <location>
        <begin position="136"/>
        <end position="154"/>
    </location>
</feature>
<dbReference type="EMBL" id="CAKMMW010000056">
    <property type="protein sequence ID" value="CAH1232804.1"/>
    <property type="molecule type" value="Genomic_DNA"/>
</dbReference>
<accession>A0ABM9D1T6</accession>
<evidence type="ECO:0000313" key="2">
    <source>
        <dbReference type="EMBL" id="CAH1232804.1"/>
    </source>
</evidence>
<feature type="transmembrane region" description="Helical" evidence="1">
    <location>
        <begin position="58"/>
        <end position="79"/>
    </location>
</feature>
<proteinExistence type="predicted"/>
<sequence>MSFVDTYIDRKRKRILVYWLTTIIVINLFDNIFLNQQFQDASTLIFTSSGSELLKTNVGATTFDAMIFLMSGIILIILLQKQKFILKITLAISIVGSIYLIFYLHSRATSSVLTVIMLILIICEKSLGSMNKAKKILLYALIVIGIFAFLSPILEYMVSLISNQRISTRLASLLNFTKGNDIAFISGDDSFGTRLYLAKTSINTFFHNLQNFIIGSGYNLKTYSSMSEMIANTGVGYHAELIDLFAIYGIIGGLIVFGILKEYARILRELFNEYSAKSQLMIVYYMFIVYSFLNLSFYSELGIVIVILLPFVPAQFKSREDISKFVK</sequence>
<feature type="transmembrane region" description="Helical" evidence="1">
    <location>
        <begin position="108"/>
        <end position="124"/>
    </location>
</feature>
<comment type="caution">
    <text evidence="2">The sequence shown here is derived from an EMBL/GenBank/DDBJ whole genome shotgun (WGS) entry which is preliminary data.</text>
</comment>
<feature type="transmembrane region" description="Helical" evidence="1">
    <location>
        <begin position="281"/>
        <end position="309"/>
    </location>
</feature>
<reference evidence="2" key="1">
    <citation type="submission" date="2022-01" db="EMBL/GenBank/DDBJ databases">
        <authorList>
            <person name="Criscuolo A."/>
        </authorList>
    </citation>
    <scope>NUCLEOTIDE SEQUENCE</scope>
    <source>
        <strain evidence="2">CIP111891</strain>
    </source>
</reference>
<protein>
    <recommendedName>
        <fullName evidence="4">O-antigen ligase family protein</fullName>
    </recommendedName>
</protein>
<feature type="transmembrane region" description="Helical" evidence="1">
    <location>
        <begin position="84"/>
        <end position="102"/>
    </location>
</feature>
<feature type="transmembrane region" description="Helical" evidence="1">
    <location>
        <begin position="16"/>
        <end position="38"/>
    </location>
</feature>
<gene>
    <name evidence="2" type="ORF">PAECIP111891_07097</name>
</gene>
<keyword evidence="3" id="KW-1185">Reference proteome</keyword>
<keyword evidence="1" id="KW-1133">Transmembrane helix</keyword>
<keyword evidence="1" id="KW-0472">Membrane</keyword>
<evidence type="ECO:0000313" key="3">
    <source>
        <dbReference type="Proteomes" id="UP000838821"/>
    </source>
</evidence>
<dbReference type="Proteomes" id="UP000838821">
    <property type="component" value="Unassembled WGS sequence"/>
</dbReference>
<name>A0ABM9D1T6_9BACL</name>
<keyword evidence="1" id="KW-0812">Transmembrane</keyword>